<sequence>MTDTKSTDDVTISREMSSSSSKTSSPEKEIVPVNRSVKKKKPNSVSKSLVGFCKIAAKHLPLVFGVYAMGYFNFSIAWILGIVGITAATDQWRKERNYRMSTARASAIYDDKDVIMARVSDLPSWVFFPDFDRAEWLNKILKQVWPNVGHYVRNIILESVQPGIRESLKAYKLGGFKMEKISLGTMPFRVGGVKVYDKNVSRNEIVMDMDICYAGDCDIRFSVKGLKGGIKDFQMSGMLRVIMKPLISQIPLFGGIQIFFLNSPSVDFNLIGVVDVLDMPGLNGILRRVIIEQIGAFLVLPNKLTFTLSDVVSPIAVKIPEPSGVLRVRVVEAKQLMKMDRVLGIGKSDPYAIVTVGSQEFRTKTIYNTVNPKWDFYCEAKVESLRAQNCFIQVWDYDAGFPGIQNDDYLGRATIDIYSIAKAGKKDMWVTLEDVKSGMIHLELTWFSLMDDPVMLKMHAAETQSLGLSSALLIVYVDSATSLPSARTSSKPDPYVIVTAGNRSEQTSARMRTCDPTWEQALVFLVCNPESDDLYLKVMDQKTGGELGMEKITLVSLLTLPEMELSHQPLSLKNSGPESKLIVSIRLKVMVPGQPIEGNDSILDTGDFACDPPSTPPPTAEVVKVKPEPKPDVPVTNDTQNSTPAPSAVASDTVSLSGISERTSLLDKSMSSSTNTLSATKASLERESSIRRRQKGGLPPGVVSQVQLTLRYSSQRQRLIVVVHKVSQLPGGDQPDPPDPYVKLYLLPDRSANSKRKTEIVKDTVNPVFDETFEYTVAPIDLPARELEVSVVNRKGRFARSPLMCSCVIILGHHDLSQAVTQWFDLKPSE</sequence>
<dbReference type="PANTHER" id="PTHR45761">
    <property type="entry name" value="EXTENDED SYNAPTOTAGMIN-LIKE PROTEIN 2, ISOFORM C"/>
    <property type="match status" value="1"/>
</dbReference>
<dbReference type="Proteomes" id="UP000820818">
    <property type="component" value="Linkage Group LG5"/>
</dbReference>
<dbReference type="FunFam" id="2.60.40.150:FF:000158">
    <property type="entry name" value="extended synaptotagmin-2 isoform X4"/>
    <property type="match status" value="1"/>
</dbReference>
<feature type="compositionally biased region" description="Basic and acidic residues" evidence="11">
    <location>
        <begin position="1"/>
        <end position="12"/>
    </location>
</feature>
<dbReference type="Pfam" id="PF00168">
    <property type="entry name" value="C2"/>
    <property type="match status" value="3"/>
</dbReference>
<evidence type="ECO:0000256" key="9">
    <source>
        <dbReference type="ARBA" id="ARBA00023121"/>
    </source>
</evidence>
<feature type="compositionally biased region" description="Polar residues" evidence="11">
    <location>
        <begin position="669"/>
        <end position="681"/>
    </location>
</feature>
<dbReference type="AlphaFoldDB" id="A0AAD5LBD3"/>
<dbReference type="GO" id="GO:0031210">
    <property type="term" value="F:phosphatidylcholine binding"/>
    <property type="evidence" value="ECO:0007669"/>
    <property type="project" value="TreeGrafter"/>
</dbReference>
<feature type="compositionally biased region" description="Low complexity" evidence="11">
    <location>
        <begin position="13"/>
        <end position="24"/>
    </location>
</feature>
<dbReference type="GO" id="GO:0061817">
    <property type="term" value="P:endoplasmic reticulum-plasma membrane tethering"/>
    <property type="evidence" value="ECO:0007669"/>
    <property type="project" value="InterPro"/>
</dbReference>
<evidence type="ECO:0000256" key="12">
    <source>
        <dbReference type="SAM" id="Phobius"/>
    </source>
</evidence>
<keyword evidence="6" id="KW-0106">Calcium</keyword>
<keyword evidence="2" id="KW-0813">Transport</keyword>
<proteinExistence type="predicted"/>
<dbReference type="EMBL" id="WJBH02000005">
    <property type="protein sequence ID" value="KAI9559118.1"/>
    <property type="molecule type" value="Genomic_DNA"/>
</dbReference>
<evidence type="ECO:0000256" key="4">
    <source>
        <dbReference type="ARBA" id="ARBA00022723"/>
    </source>
</evidence>
<reference evidence="15 16" key="1">
    <citation type="submission" date="2022-05" db="EMBL/GenBank/DDBJ databases">
        <title>A multi-omics perspective on studying reproductive biology in Daphnia sinensis.</title>
        <authorList>
            <person name="Jia J."/>
        </authorList>
    </citation>
    <scope>NUCLEOTIDE SEQUENCE [LARGE SCALE GENOMIC DNA]</scope>
    <source>
        <strain evidence="15 16">WSL</strain>
    </source>
</reference>
<dbReference type="PROSITE" id="PS51847">
    <property type="entry name" value="SMP"/>
    <property type="match status" value="1"/>
</dbReference>
<evidence type="ECO:0000259" key="13">
    <source>
        <dbReference type="PROSITE" id="PS50004"/>
    </source>
</evidence>
<name>A0AAD5LBD3_9CRUS</name>
<dbReference type="Gene3D" id="2.60.40.150">
    <property type="entry name" value="C2 domain"/>
    <property type="match status" value="3"/>
</dbReference>
<dbReference type="InterPro" id="IPR037752">
    <property type="entry name" value="C2C_KIAA1228"/>
</dbReference>
<accession>A0AAD5LBD3</accession>
<evidence type="ECO:0000313" key="15">
    <source>
        <dbReference type="EMBL" id="KAI9559118.1"/>
    </source>
</evidence>
<dbReference type="InterPro" id="IPR000008">
    <property type="entry name" value="C2_dom"/>
</dbReference>
<dbReference type="GO" id="GO:0005789">
    <property type="term" value="C:endoplasmic reticulum membrane"/>
    <property type="evidence" value="ECO:0007669"/>
    <property type="project" value="TreeGrafter"/>
</dbReference>
<evidence type="ECO:0000256" key="7">
    <source>
        <dbReference type="ARBA" id="ARBA00022989"/>
    </source>
</evidence>
<dbReference type="CDD" id="cd04050">
    <property type="entry name" value="C2B_Synaptotagmin-like"/>
    <property type="match status" value="1"/>
</dbReference>
<evidence type="ECO:0000313" key="16">
    <source>
        <dbReference type="Proteomes" id="UP000820818"/>
    </source>
</evidence>
<organism evidence="15 16">
    <name type="scientific">Daphnia sinensis</name>
    <dbReference type="NCBI Taxonomy" id="1820382"/>
    <lineage>
        <taxon>Eukaryota</taxon>
        <taxon>Metazoa</taxon>
        <taxon>Ecdysozoa</taxon>
        <taxon>Arthropoda</taxon>
        <taxon>Crustacea</taxon>
        <taxon>Branchiopoda</taxon>
        <taxon>Diplostraca</taxon>
        <taxon>Cladocera</taxon>
        <taxon>Anomopoda</taxon>
        <taxon>Daphniidae</taxon>
        <taxon>Daphnia</taxon>
        <taxon>Daphnia similis group</taxon>
    </lineage>
</organism>
<keyword evidence="7 12" id="KW-1133">Transmembrane helix</keyword>
<feature type="domain" description="C2" evidence="13">
    <location>
        <begin position="300"/>
        <end position="430"/>
    </location>
</feature>
<dbReference type="FunFam" id="2.60.40.150:FF:000093">
    <property type="entry name" value="Extended synaptotagmin 3"/>
    <property type="match status" value="1"/>
</dbReference>
<protein>
    <submittedName>
        <fullName evidence="15">Syptotagmin-like protein 2 variant 2</fullName>
    </submittedName>
</protein>
<keyword evidence="16" id="KW-1185">Reference proteome</keyword>
<evidence type="ECO:0000256" key="10">
    <source>
        <dbReference type="ARBA" id="ARBA00023136"/>
    </source>
</evidence>
<evidence type="ECO:0000256" key="6">
    <source>
        <dbReference type="ARBA" id="ARBA00022837"/>
    </source>
</evidence>
<feature type="domain" description="SMP-LTD" evidence="14">
    <location>
        <begin position="130"/>
        <end position="309"/>
    </location>
</feature>
<dbReference type="GO" id="GO:0005544">
    <property type="term" value="F:calcium-dependent phospholipid binding"/>
    <property type="evidence" value="ECO:0007669"/>
    <property type="project" value="TreeGrafter"/>
</dbReference>
<evidence type="ECO:0000256" key="2">
    <source>
        <dbReference type="ARBA" id="ARBA00022448"/>
    </source>
</evidence>
<dbReference type="InterPro" id="IPR031468">
    <property type="entry name" value="SMP_LBD"/>
</dbReference>
<feature type="transmembrane region" description="Helical" evidence="12">
    <location>
        <begin position="68"/>
        <end position="89"/>
    </location>
</feature>
<dbReference type="Pfam" id="PF17047">
    <property type="entry name" value="SMP_LBD"/>
    <property type="match status" value="1"/>
</dbReference>
<dbReference type="CDD" id="cd04030">
    <property type="entry name" value="C2C_KIAA1228"/>
    <property type="match status" value="1"/>
</dbReference>
<keyword evidence="4" id="KW-0479">Metal-binding</keyword>
<feature type="domain" description="C2" evidence="13">
    <location>
        <begin position="702"/>
        <end position="824"/>
    </location>
</feature>
<dbReference type="PANTHER" id="PTHR45761:SF1">
    <property type="entry name" value="EXTENDED SYNAPTOTAGMIN-LIKE PROTEIN 2, ISOFORM C"/>
    <property type="match status" value="1"/>
</dbReference>
<dbReference type="SUPFAM" id="SSF49562">
    <property type="entry name" value="C2 domain (Calcium/lipid-binding domain, CaLB)"/>
    <property type="match status" value="3"/>
</dbReference>
<keyword evidence="10 12" id="KW-0472">Membrane</keyword>
<dbReference type="InterPro" id="IPR037749">
    <property type="entry name" value="Ext_Synaptotagmin_C2B"/>
</dbReference>
<feature type="region of interest" description="Disordered" evidence="11">
    <location>
        <begin position="1"/>
        <end position="39"/>
    </location>
</feature>
<feature type="domain" description="C2" evidence="13">
    <location>
        <begin position="452"/>
        <end position="574"/>
    </location>
</feature>
<keyword evidence="9" id="KW-0446">Lipid-binding</keyword>
<evidence type="ECO:0000259" key="14">
    <source>
        <dbReference type="PROSITE" id="PS51847"/>
    </source>
</evidence>
<dbReference type="GO" id="GO:0035091">
    <property type="term" value="F:phosphatidylinositol binding"/>
    <property type="evidence" value="ECO:0007669"/>
    <property type="project" value="TreeGrafter"/>
</dbReference>
<feature type="compositionally biased region" description="Polar residues" evidence="11">
    <location>
        <begin position="637"/>
        <end position="663"/>
    </location>
</feature>
<keyword evidence="3 12" id="KW-0812">Transmembrane</keyword>
<dbReference type="PROSITE" id="PS50004">
    <property type="entry name" value="C2"/>
    <property type="match status" value="3"/>
</dbReference>
<dbReference type="GO" id="GO:0008429">
    <property type="term" value="F:phosphatidylethanolamine binding"/>
    <property type="evidence" value="ECO:0007669"/>
    <property type="project" value="TreeGrafter"/>
</dbReference>
<keyword evidence="8" id="KW-0445">Lipid transport</keyword>
<feature type="region of interest" description="Disordered" evidence="11">
    <location>
        <begin position="608"/>
        <end position="700"/>
    </location>
</feature>
<dbReference type="InterPro" id="IPR051634">
    <property type="entry name" value="Extended_Synaptotagmin"/>
</dbReference>
<dbReference type="InterPro" id="IPR035892">
    <property type="entry name" value="C2_domain_sf"/>
</dbReference>
<keyword evidence="5" id="KW-0677">Repeat</keyword>
<evidence type="ECO:0000256" key="5">
    <source>
        <dbReference type="ARBA" id="ARBA00022737"/>
    </source>
</evidence>
<dbReference type="CDD" id="cd21670">
    <property type="entry name" value="SMP_ESyt"/>
    <property type="match status" value="1"/>
</dbReference>
<evidence type="ECO:0000256" key="3">
    <source>
        <dbReference type="ARBA" id="ARBA00022692"/>
    </source>
</evidence>
<evidence type="ECO:0000256" key="1">
    <source>
        <dbReference type="ARBA" id="ARBA00004370"/>
    </source>
</evidence>
<evidence type="ECO:0000256" key="8">
    <source>
        <dbReference type="ARBA" id="ARBA00023055"/>
    </source>
</evidence>
<evidence type="ECO:0000256" key="11">
    <source>
        <dbReference type="SAM" id="MobiDB-lite"/>
    </source>
</evidence>
<comment type="subcellular location">
    <subcellularLocation>
        <location evidence="1">Membrane</location>
    </subcellularLocation>
</comment>
<dbReference type="SMART" id="SM00239">
    <property type="entry name" value="C2"/>
    <property type="match status" value="3"/>
</dbReference>
<dbReference type="GO" id="GO:0005509">
    <property type="term" value="F:calcium ion binding"/>
    <property type="evidence" value="ECO:0007669"/>
    <property type="project" value="TreeGrafter"/>
</dbReference>
<dbReference type="FunFam" id="2.60.40.150:FF:000155">
    <property type="entry name" value="extended synaptotagmin-2 isoform X1"/>
    <property type="match status" value="1"/>
</dbReference>
<dbReference type="InterPro" id="IPR039010">
    <property type="entry name" value="Synaptotagmin_SMP"/>
</dbReference>
<gene>
    <name evidence="15" type="ORF">GHT06_015907</name>
</gene>
<dbReference type="GO" id="GO:0006869">
    <property type="term" value="P:lipid transport"/>
    <property type="evidence" value="ECO:0007669"/>
    <property type="project" value="UniProtKB-KW"/>
</dbReference>
<comment type="caution">
    <text evidence="15">The sequence shown here is derived from an EMBL/GenBank/DDBJ whole genome shotgun (WGS) entry which is preliminary data.</text>
</comment>